<feature type="chain" id="PRO_5014572642" description="Disease resistance protein At4g27190-like leucine-rich repeats domain-containing protein" evidence="2">
    <location>
        <begin position="16"/>
        <end position="382"/>
    </location>
</feature>
<sequence>MKSVFILSIAPRMLLETLWIINCDELKYIIIDTDDHDNNGNNLCNIFGHYTDDRENENEIHLHLPAALERLKLSSLQSLIGLCPKQYHTTFPPLKELKIDQHIGDFIYISIYEIMKELSGNVDHFLASKSPVILKESLKREKLGLQRRSVLLLLLGDTLHIDYHFLYSTYLCFNLWCDYQTKLTTTCLFVGPKNSFFLQNLIELKIMQCEKLKIVFPTSIVWCLPQLYSMRIEECKELKHIIEYDLENRKSSNFMSTTKTCFPKLKTLVVKRCNKLKYVFPISICKELLELEVLLIREAAELEEIFVSEGDDHKVEIPNLIVVIFENLPSLHHDQGIQFQAVKHHAIQNCQKLSLALASTGDLDYDLGASEFLFGTHSIQCY</sequence>
<keyword evidence="6" id="KW-1185">Reference proteome</keyword>
<dbReference type="EMBL" id="CM001219">
    <property type="protein sequence ID" value="AES70762.1"/>
    <property type="molecule type" value="Genomic_DNA"/>
</dbReference>
<keyword evidence="2" id="KW-0732">Signal</keyword>
<accession>G7J299</accession>
<dbReference type="PANTHER" id="PTHR33463:SF105">
    <property type="entry name" value="AND NB-ARC DOMAIN DISEASE RESISTANCE PROTEIN, PUTATIVE-RELATED"/>
    <property type="match status" value="1"/>
</dbReference>
<keyword evidence="1" id="KW-0611">Plant defense</keyword>
<reference evidence="4 6" key="1">
    <citation type="journal article" date="2011" name="Nature">
        <title>The Medicago genome provides insight into the evolution of rhizobial symbioses.</title>
        <authorList>
            <person name="Young N.D."/>
            <person name="Debelle F."/>
            <person name="Oldroyd G.E."/>
            <person name="Geurts R."/>
            <person name="Cannon S.B."/>
            <person name="Udvardi M.K."/>
            <person name="Benedito V.A."/>
            <person name="Mayer K.F."/>
            <person name="Gouzy J."/>
            <person name="Schoof H."/>
            <person name="Van de Peer Y."/>
            <person name="Proost S."/>
            <person name="Cook D.R."/>
            <person name="Meyers B.C."/>
            <person name="Spannagl M."/>
            <person name="Cheung F."/>
            <person name="De Mita S."/>
            <person name="Krishnakumar V."/>
            <person name="Gundlach H."/>
            <person name="Zhou S."/>
            <person name="Mudge J."/>
            <person name="Bharti A.K."/>
            <person name="Murray J.D."/>
            <person name="Naoumkina M.A."/>
            <person name="Rosen B."/>
            <person name="Silverstein K.A."/>
            <person name="Tang H."/>
            <person name="Rombauts S."/>
            <person name="Zhao P.X."/>
            <person name="Zhou P."/>
            <person name="Barbe V."/>
            <person name="Bardou P."/>
            <person name="Bechner M."/>
            <person name="Bellec A."/>
            <person name="Berger A."/>
            <person name="Berges H."/>
            <person name="Bidwell S."/>
            <person name="Bisseling T."/>
            <person name="Choisne N."/>
            <person name="Couloux A."/>
            <person name="Denny R."/>
            <person name="Deshpande S."/>
            <person name="Dai X."/>
            <person name="Doyle J.J."/>
            <person name="Dudez A.M."/>
            <person name="Farmer A.D."/>
            <person name="Fouteau S."/>
            <person name="Franken C."/>
            <person name="Gibelin C."/>
            <person name="Gish J."/>
            <person name="Goldstein S."/>
            <person name="Gonzalez A.J."/>
            <person name="Green P.J."/>
            <person name="Hallab A."/>
            <person name="Hartog M."/>
            <person name="Hua A."/>
            <person name="Humphray S.J."/>
            <person name="Jeong D.H."/>
            <person name="Jing Y."/>
            <person name="Jocker A."/>
            <person name="Kenton S.M."/>
            <person name="Kim D.J."/>
            <person name="Klee K."/>
            <person name="Lai H."/>
            <person name="Lang C."/>
            <person name="Lin S."/>
            <person name="Macmil S.L."/>
            <person name="Magdelenat G."/>
            <person name="Matthews L."/>
            <person name="McCorrison J."/>
            <person name="Monaghan E.L."/>
            <person name="Mun J.H."/>
            <person name="Najar F.Z."/>
            <person name="Nicholson C."/>
            <person name="Noirot C."/>
            <person name="O'Bleness M."/>
            <person name="Paule C.R."/>
            <person name="Poulain J."/>
            <person name="Prion F."/>
            <person name="Qin B."/>
            <person name="Qu C."/>
            <person name="Retzel E.F."/>
            <person name="Riddle C."/>
            <person name="Sallet E."/>
            <person name="Samain S."/>
            <person name="Samson N."/>
            <person name="Sanders I."/>
            <person name="Saurat O."/>
            <person name="Scarpelli C."/>
            <person name="Schiex T."/>
            <person name="Segurens B."/>
            <person name="Severin A.J."/>
            <person name="Sherrier D.J."/>
            <person name="Shi R."/>
            <person name="Sims S."/>
            <person name="Singer S.R."/>
            <person name="Sinharoy S."/>
            <person name="Sterck L."/>
            <person name="Viollet A."/>
            <person name="Wang B.B."/>
            <person name="Wang K."/>
            <person name="Wang M."/>
            <person name="Wang X."/>
            <person name="Warfsmann J."/>
            <person name="Weissenbach J."/>
            <person name="White D.D."/>
            <person name="White J.D."/>
            <person name="Wiley G.B."/>
            <person name="Wincker P."/>
            <person name="Xing Y."/>
            <person name="Yang L."/>
            <person name="Yao Z."/>
            <person name="Ying F."/>
            <person name="Zhai J."/>
            <person name="Zhou L."/>
            <person name="Zuber A."/>
            <person name="Denarie J."/>
            <person name="Dixon R.A."/>
            <person name="May G.D."/>
            <person name="Schwartz D.C."/>
            <person name="Rogers J."/>
            <person name="Quetier F."/>
            <person name="Town C.D."/>
            <person name="Roe B.A."/>
        </authorList>
    </citation>
    <scope>NUCLEOTIDE SEQUENCE [LARGE SCALE GENOMIC DNA]</scope>
    <source>
        <strain evidence="4">A17</strain>
        <strain evidence="5 6">cv. Jemalong A17</strain>
    </source>
</reference>
<reference evidence="5" key="3">
    <citation type="submission" date="2015-04" db="UniProtKB">
        <authorList>
            <consortium name="EnsemblPlants"/>
        </authorList>
    </citation>
    <scope>IDENTIFICATION</scope>
    <source>
        <strain evidence="5">cv. Jemalong A17</strain>
    </source>
</reference>
<protein>
    <recommendedName>
        <fullName evidence="3">Disease resistance protein At4g27190-like leucine-rich repeats domain-containing protein</fullName>
    </recommendedName>
</protein>
<dbReference type="InterPro" id="IPR057135">
    <property type="entry name" value="At4g27190-like_LRR"/>
</dbReference>
<dbReference type="EnsemblPlants" id="AES70762">
    <property type="protein sequence ID" value="AES70762"/>
    <property type="gene ID" value="MTR_3g062050"/>
</dbReference>
<evidence type="ECO:0000256" key="1">
    <source>
        <dbReference type="ARBA" id="ARBA00022821"/>
    </source>
</evidence>
<organism evidence="4 6">
    <name type="scientific">Medicago truncatula</name>
    <name type="common">Barrel medic</name>
    <name type="synonym">Medicago tribuloides</name>
    <dbReference type="NCBI Taxonomy" id="3880"/>
    <lineage>
        <taxon>Eukaryota</taxon>
        <taxon>Viridiplantae</taxon>
        <taxon>Streptophyta</taxon>
        <taxon>Embryophyta</taxon>
        <taxon>Tracheophyta</taxon>
        <taxon>Spermatophyta</taxon>
        <taxon>Magnoliopsida</taxon>
        <taxon>eudicotyledons</taxon>
        <taxon>Gunneridae</taxon>
        <taxon>Pentapetalae</taxon>
        <taxon>rosids</taxon>
        <taxon>fabids</taxon>
        <taxon>Fabales</taxon>
        <taxon>Fabaceae</taxon>
        <taxon>Papilionoideae</taxon>
        <taxon>50 kb inversion clade</taxon>
        <taxon>NPAAA clade</taxon>
        <taxon>Hologalegina</taxon>
        <taxon>IRL clade</taxon>
        <taxon>Trifolieae</taxon>
        <taxon>Medicago</taxon>
    </lineage>
</organism>
<dbReference type="HOGENOM" id="CLU_724372_0_0_1"/>
<reference evidence="4 6" key="2">
    <citation type="journal article" date="2014" name="BMC Genomics">
        <title>An improved genome release (version Mt4.0) for the model legume Medicago truncatula.</title>
        <authorList>
            <person name="Tang H."/>
            <person name="Krishnakumar V."/>
            <person name="Bidwell S."/>
            <person name="Rosen B."/>
            <person name="Chan A."/>
            <person name="Zhou S."/>
            <person name="Gentzbittel L."/>
            <person name="Childs K.L."/>
            <person name="Yandell M."/>
            <person name="Gundlach H."/>
            <person name="Mayer K.F."/>
            <person name="Schwartz D.C."/>
            <person name="Town C.D."/>
        </authorList>
    </citation>
    <scope>GENOME REANNOTATION</scope>
    <source>
        <strain evidence="5 6">cv. Jemalong A17</strain>
    </source>
</reference>
<dbReference type="Proteomes" id="UP000002051">
    <property type="component" value="Chromosome 3"/>
</dbReference>
<dbReference type="InterPro" id="IPR050905">
    <property type="entry name" value="Plant_NBS-LRR"/>
</dbReference>
<dbReference type="Pfam" id="PF23247">
    <property type="entry name" value="LRR_RPS2"/>
    <property type="match status" value="1"/>
</dbReference>
<dbReference type="OMA" id="WECEDLE"/>
<feature type="signal peptide" evidence="2">
    <location>
        <begin position="1"/>
        <end position="15"/>
    </location>
</feature>
<dbReference type="SUPFAM" id="SSF52047">
    <property type="entry name" value="RNI-like"/>
    <property type="match status" value="1"/>
</dbReference>
<gene>
    <name evidence="4" type="ordered locus">MTR_3g062050</name>
</gene>
<evidence type="ECO:0000313" key="4">
    <source>
        <dbReference type="EMBL" id="AES70762.1"/>
    </source>
</evidence>
<evidence type="ECO:0000256" key="2">
    <source>
        <dbReference type="SAM" id="SignalP"/>
    </source>
</evidence>
<proteinExistence type="predicted"/>
<evidence type="ECO:0000259" key="3">
    <source>
        <dbReference type="Pfam" id="PF23247"/>
    </source>
</evidence>
<evidence type="ECO:0000313" key="5">
    <source>
        <dbReference type="EnsemblPlants" id="AES70762"/>
    </source>
</evidence>
<dbReference type="AlphaFoldDB" id="G7J299"/>
<dbReference type="PANTHER" id="PTHR33463">
    <property type="entry name" value="NB-ARC DOMAIN-CONTAINING PROTEIN-RELATED"/>
    <property type="match status" value="1"/>
</dbReference>
<dbReference type="PaxDb" id="3880-AES70762"/>
<evidence type="ECO:0000313" key="6">
    <source>
        <dbReference type="Proteomes" id="UP000002051"/>
    </source>
</evidence>
<name>G7J299_MEDTR</name>
<feature type="domain" description="Disease resistance protein At4g27190-like leucine-rich repeats" evidence="3">
    <location>
        <begin position="241"/>
        <end position="354"/>
    </location>
</feature>